<name>A0A0G1LHD4_9BACT</name>
<dbReference type="Proteomes" id="UP000034154">
    <property type="component" value="Unassembled WGS sequence"/>
</dbReference>
<evidence type="ECO:0000313" key="2">
    <source>
        <dbReference type="EMBL" id="KKT68137.1"/>
    </source>
</evidence>
<keyword evidence="1" id="KW-0472">Membrane</keyword>
<keyword evidence="1" id="KW-1133">Transmembrane helix</keyword>
<proteinExistence type="predicted"/>
<organism evidence="2 3">
    <name type="scientific">Candidatus Uhrbacteria bacterium GW2011_GWF2_44_350</name>
    <dbReference type="NCBI Taxonomy" id="1619000"/>
    <lineage>
        <taxon>Bacteria</taxon>
        <taxon>Candidatus Uhriibacteriota</taxon>
    </lineage>
</organism>
<evidence type="ECO:0000313" key="3">
    <source>
        <dbReference type="Proteomes" id="UP000034154"/>
    </source>
</evidence>
<protein>
    <submittedName>
        <fullName evidence="2">Uncharacterized protein</fullName>
    </submittedName>
</protein>
<evidence type="ECO:0000256" key="1">
    <source>
        <dbReference type="SAM" id="Phobius"/>
    </source>
</evidence>
<sequence>MRNFFKKNNLPSSFAGLRRDKSLAASYGGTIYQMFFARSGSCVYSQLDSQSCVKTDSQSGTSLILPVLLLGVTGLSIFLAMAATTTSSVALILSQRDAVEARVHLFGCLDEYLVHLPANPDFSPVELLVFDEVCSTVVSTPIEGQREIVVSNTIGQVTRQLTVLVQLDPFDFVEITEP</sequence>
<dbReference type="AlphaFoldDB" id="A0A0G1LHD4"/>
<dbReference type="EMBL" id="LCJB01000086">
    <property type="protein sequence ID" value="KKT68137.1"/>
    <property type="molecule type" value="Genomic_DNA"/>
</dbReference>
<feature type="transmembrane region" description="Helical" evidence="1">
    <location>
        <begin position="63"/>
        <end position="93"/>
    </location>
</feature>
<gene>
    <name evidence="2" type="ORF">UW63_C0086G0003</name>
</gene>
<reference evidence="2 3" key="1">
    <citation type="journal article" date="2015" name="Nature">
        <title>rRNA introns, odd ribosomes, and small enigmatic genomes across a large radiation of phyla.</title>
        <authorList>
            <person name="Brown C.T."/>
            <person name="Hug L.A."/>
            <person name="Thomas B.C."/>
            <person name="Sharon I."/>
            <person name="Castelle C.J."/>
            <person name="Singh A."/>
            <person name="Wilkins M.J."/>
            <person name="Williams K.H."/>
            <person name="Banfield J.F."/>
        </authorList>
    </citation>
    <scope>NUCLEOTIDE SEQUENCE [LARGE SCALE GENOMIC DNA]</scope>
</reference>
<accession>A0A0G1LHD4</accession>
<comment type="caution">
    <text evidence="2">The sequence shown here is derived from an EMBL/GenBank/DDBJ whole genome shotgun (WGS) entry which is preliminary data.</text>
</comment>
<keyword evidence="1" id="KW-0812">Transmembrane</keyword>